<gene>
    <name evidence="1" type="ORF">BaRGS_00018325</name>
</gene>
<name>A0ABD0KSW4_9CAEN</name>
<organism evidence="1 2">
    <name type="scientific">Batillaria attramentaria</name>
    <dbReference type="NCBI Taxonomy" id="370345"/>
    <lineage>
        <taxon>Eukaryota</taxon>
        <taxon>Metazoa</taxon>
        <taxon>Spiralia</taxon>
        <taxon>Lophotrochozoa</taxon>
        <taxon>Mollusca</taxon>
        <taxon>Gastropoda</taxon>
        <taxon>Caenogastropoda</taxon>
        <taxon>Sorbeoconcha</taxon>
        <taxon>Cerithioidea</taxon>
        <taxon>Batillariidae</taxon>
        <taxon>Batillaria</taxon>
    </lineage>
</organism>
<protein>
    <submittedName>
        <fullName evidence="1">Uncharacterized protein</fullName>
    </submittedName>
</protein>
<comment type="caution">
    <text evidence="1">The sequence shown here is derived from an EMBL/GenBank/DDBJ whole genome shotgun (WGS) entry which is preliminary data.</text>
</comment>
<keyword evidence="2" id="KW-1185">Reference proteome</keyword>
<dbReference type="Proteomes" id="UP001519460">
    <property type="component" value="Unassembled WGS sequence"/>
</dbReference>
<sequence>MWVNEMQRVVYICEPRNLHASEDSRKLQGALCWLTGLSATLKWLSCRYCQGYDTYHSLSLSALTVKWLAFLAACGPTCCCALLDLGCFSEKGIDERW</sequence>
<proteinExistence type="predicted"/>
<evidence type="ECO:0000313" key="1">
    <source>
        <dbReference type="EMBL" id="KAK7490346.1"/>
    </source>
</evidence>
<dbReference type="EMBL" id="JACVVK020000127">
    <property type="protein sequence ID" value="KAK7490346.1"/>
    <property type="molecule type" value="Genomic_DNA"/>
</dbReference>
<dbReference type="AlphaFoldDB" id="A0ABD0KSW4"/>
<accession>A0ABD0KSW4</accession>
<reference evidence="1 2" key="1">
    <citation type="journal article" date="2023" name="Sci. Data">
        <title>Genome assembly of the Korean intertidal mud-creeper Batillaria attramentaria.</title>
        <authorList>
            <person name="Patra A.K."/>
            <person name="Ho P.T."/>
            <person name="Jun S."/>
            <person name="Lee S.J."/>
            <person name="Kim Y."/>
            <person name="Won Y.J."/>
        </authorList>
    </citation>
    <scope>NUCLEOTIDE SEQUENCE [LARGE SCALE GENOMIC DNA]</scope>
    <source>
        <strain evidence="1">Wonlab-2016</strain>
    </source>
</reference>
<evidence type="ECO:0000313" key="2">
    <source>
        <dbReference type="Proteomes" id="UP001519460"/>
    </source>
</evidence>